<dbReference type="InterPro" id="IPR006139">
    <property type="entry name" value="D-isomer_2_OHA_DH_cat_dom"/>
</dbReference>
<evidence type="ECO:0000259" key="5">
    <source>
        <dbReference type="Pfam" id="PF00389"/>
    </source>
</evidence>
<evidence type="ECO:0000313" key="7">
    <source>
        <dbReference type="EMBL" id="GAA6499783.1"/>
    </source>
</evidence>
<feature type="domain" description="D-isomer specific 2-hydroxyacid dehydrogenase NAD-binding" evidence="6">
    <location>
        <begin position="112"/>
        <end position="283"/>
    </location>
</feature>
<dbReference type="InterPro" id="IPR006140">
    <property type="entry name" value="D-isomer_DH_NAD-bd"/>
</dbReference>
<dbReference type="SUPFAM" id="SSF51735">
    <property type="entry name" value="NAD(P)-binding Rossmann-fold domains"/>
    <property type="match status" value="1"/>
</dbReference>
<keyword evidence="8" id="KW-1185">Reference proteome</keyword>
<evidence type="ECO:0000313" key="8">
    <source>
        <dbReference type="Proteomes" id="UP001600941"/>
    </source>
</evidence>
<comment type="similarity">
    <text evidence="1 4">Belongs to the D-isomer specific 2-hydroxyacid dehydrogenase family.</text>
</comment>
<dbReference type="RefSeq" id="WP_227210789.1">
    <property type="nucleotide sequence ID" value="NZ_BAABZQ010000001.1"/>
</dbReference>
<proteinExistence type="inferred from homology"/>
<feature type="domain" description="D-isomer specific 2-hydroxyacid dehydrogenase catalytic" evidence="5">
    <location>
        <begin position="22"/>
        <end position="312"/>
    </location>
</feature>
<dbReference type="InterPro" id="IPR036291">
    <property type="entry name" value="NAD(P)-bd_dom_sf"/>
</dbReference>
<name>A0ABQ0BTA5_9FIRM</name>
<dbReference type="Proteomes" id="UP001600941">
    <property type="component" value="Unassembled WGS sequence"/>
</dbReference>
<dbReference type="PROSITE" id="PS00670">
    <property type="entry name" value="D_2_HYDROXYACID_DH_2"/>
    <property type="match status" value="1"/>
</dbReference>
<dbReference type="Gene3D" id="3.40.50.720">
    <property type="entry name" value="NAD(P)-binding Rossmann-like Domain"/>
    <property type="match status" value="2"/>
</dbReference>
<dbReference type="Pfam" id="PF00389">
    <property type="entry name" value="2-Hacid_dh"/>
    <property type="match status" value="1"/>
</dbReference>
<evidence type="ECO:0000259" key="6">
    <source>
        <dbReference type="Pfam" id="PF02826"/>
    </source>
</evidence>
<organism evidence="7 8">
    <name type="scientific">Blautia parvula</name>
    <dbReference type="NCBI Taxonomy" id="2877527"/>
    <lineage>
        <taxon>Bacteria</taxon>
        <taxon>Bacillati</taxon>
        <taxon>Bacillota</taxon>
        <taxon>Clostridia</taxon>
        <taxon>Lachnospirales</taxon>
        <taxon>Lachnospiraceae</taxon>
        <taxon>Blautia</taxon>
    </lineage>
</organism>
<keyword evidence="2 4" id="KW-0560">Oxidoreductase</keyword>
<protein>
    <submittedName>
        <fullName evidence="7">2-hydroxyacid dehydrogenase</fullName>
    </submittedName>
</protein>
<evidence type="ECO:0000256" key="2">
    <source>
        <dbReference type="ARBA" id="ARBA00023002"/>
    </source>
</evidence>
<evidence type="ECO:0000256" key="4">
    <source>
        <dbReference type="RuleBase" id="RU003719"/>
    </source>
</evidence>
<dbReference type="PROSITE" id="PS00671">
    <property type="entry name" value="D_2_HYDROXYACID_DH_3"/>
    <property type="match status" value="1"/>
</dbReference>
<keyword evidence="3" id="KW-0520">NAD</keyword>
<dbReference type="PANTHER" id="PTHR43761">
    <property type="entry name" value="D-ISOMER SPECIFIC 2-HYDROXYACID DEHYDROGENASE FAMILY PROTEIN (AFU_ORTHOLOGUE AFUA_1G13630)"/>
    <property type="match status" value="1"/>
</dbReference>
<evidence type="ECO:0000256" key="1">
    <source>
        <dbReference type="ARBA" id="ARBA00005854"/>
    </source>
</evidence>
<dbReference type="Pfam" id="PF02826">
    <property type="entry name" value="2-Hacid_dh_C"/>
    <property type="match status" value="1"/>
</dbReference>
<dbReference type="CDD" id="cd12161">
    <property type="entry name" value="GDH_like_1"/>
    <property type="match status" value="1"/>
</dbReference>
<gene>
    <name evidence="7" type="ORF">K340107D12_25990</name>
</gene>
<dbReference type="EMBL" id="BAABZQ010000001">
    <property type="protein sequence ID" value="GAA6499783.1"/>
    <property type="molecule type" value="Genomic_DNA"/>
</dbReference>
<dbReference type="InterPro" id="IPR050418">
    <property type="entry name" value="D-iso_2-hydroxyacid_DH_PdxB"/>
</dbReference>
<dbReference type="PANTHER" id="PTHR43761:SF1">
    <property type="entry name" value="D-ISOMER SPECIFIC 2-HYDROXYACID DEHYDROGENASE CATALYTIC DOMAIN-CONTAINING PROTEIN-RELATED"/>
    <property type="match status" value="1"/>
</dbReference>
<dbReference type="SUPFAM" id="SSF52283">
    <property type="entry name" value="Formate/glycerate dehydrogenase catalytic domain-like"/>
    <property type="match status" value="1"/>
</dbReference>
<dbReference type="InterPro" id="IPR029753">
    <property type="entry name" value="D-isomer_DH_CS"/>
</dbReference>
<reference evidence="7 8" key="1">
    <citation type="submission" date="2024-04" db="EMBL/GenBank/DDBJ databases">
        <title>Defined microbial consortia suppress multidrug-resistant proinflammatory Enterobacteriaceae via ecological control.</title>
        <authorList>
            <person name="Furuichi M."/>
            <person name="Kawaguchi T."/>
            <person name="Pust M."/>
            <person name="Yasuma K."/>
            <person name="Plichta D."/>
            <person name="Hasegawa N."/>
            <person name="Ohya T."/>
            <person name="Bhattarai S."/>
            <person name="Sasajima S."/>
            <person name="Aoto Y."/>
            <person name="Tuganbaev T."/>
            <person name="Yaginuma M."/>
            <person name="Ueda M."/>
            <person name="Okahashi N."/>
            <person name="Amafuji K."/>
            <person name="Kiridooshi Y."/>
            <person name="Sugita K."/>
            <person name="Strazar M."/>
            <person name="Skelly A."/>
            <person name="Suda W."/>
            <person name="Hattori M."/>
            <person name="Nakamoto N."/>
            <person name="Caballero S."/>
            <person name="Norman J."/>
            <person name="Olle B."/>
            <person name="Tanoue T."/>
            <person name="Arita M."/>
            <person name="Bucci V."/>
            <person name="Atarashi K."/>
            <person name="Xavier R."/>
            <person name="Honda K."/>
        </authorList>
    </citation>
    <scope>NUCLEOTIDE SEQUENCE [LARGE SCALE GENOMIC DNA]</scope>
    <source>
        <strain evidence="8">k34-0107-D12</strain>
    </source>
</reference>
<accession>A0ABQ0BTA5</accession>
<sequence length="313" mass="33447">MKLVIIEPLGVEKEKLLAIAGEYVSNRVEIIYYDTKVTDTATLIERGKDADIIVVSNLPMNGEVIRGCDKLKLLSVAFTGVDHIDLSACREKGVTVCNCAGYSTAAVTDLVFGMVIALYRNLIPCNDVVRQGGTKDGLVGMELEGKKFGVVGTGAIGMRTAKIARAFGCQVFAFSRTEKELPGVVYLPLEKLLASCDIISLHVPLTEETRGLIGKEELALMKKSAILINTARGPVVDSTALANALQTGQIAGAAVDVFETEPPVASDHPLLQVKNLIATPHVAFATKEAMVKRAHTVFGNVKAWEAGTPQNVI</sequence>
<evidence type="ECO:0000256" key="3">
    <source>
        <dbReference type="ARBA" id="ARBA00023027"/>
    </source>
</evidence>
<comment type="caution">
    <text evidence="7">The sequence shown here is derived from an EMBL/GenBank/DDBJ whole genome shotgun (WGS) entry which is preliminary data.</text>
</comment>